<comment type="caution">
    <text evidence="5">The sequence shown here is derived from an EMBL/GenBank/DDBJ whole genome shotgun (WGS) entry which is preliminary data.</text>
</comment>
<dbReference type="AlphaFoldDB" id="A0AAV9NI33"/>
<evidence type="ECO:0000256" key="4">
    <source>
        <dbReference type="SAM" id="MobiDB-lite"/>
    </source>
</evidence>
<reference evidence="5 6" key="1">
    <citation type="submission" date="2023-08" db="EMBL/GenBank/DDBJ databases">
        <title>Black Yeasts Isolated from many extreme environments.</title>
        <authorList>
            <person name="Coleine C."/>
            <person name="Stajich J.E."/>
            <person name="Selbmann L."/>
        </authorList>
    </citation>
    <scope>NUCLEOTIDE SEQUENCE [LARGE SCALE GENOMIC DNA]</scope>
    <source>
        <strain evidence="5 6">CCFEE 5792</strain>
    </source>
</reference>
<evidence type="ECO:0000256" key="3">
    <source>
        <dbReference type="ARBA" id="ARBA00023274"/>
    </source>
</evidence>
<dbReference type="PANTHER" id="PTHR41237">
    <property type="entry name" value="37S RIBOSOMAL PROTEIN MRP21, MITOCHONDRIAL"/>
    <property type="match status" value="1"/>
</dbReference>
<protein>
    <recommendedName>
        <fullName evidence="7">Ribosomal protein S21</fullName>
    </recommendedName>
</protein>
<name>A0AAV9NI33_9EURO</name>
<dbReference type="InterPro" id="IPR052837">
    <property type="entry name" value="Mitoribosomal_bS21"/>
</dbReference>
<dbReference type="InterPro" id="IPR001911">
    <property type="entry name" value="Ribosomal_bS21"/>
</dbReference>
<comment type="similarity">
    <text evidence="1">Belongs to the bacterial ribosomal protein bS21 family.</text>
</comment>
<dbReference type="EMBL" id="JAVRRD010000008">
    <property type="protein sequence ID" value="KAK5056022.1"/>
    <property type="molecule type" value="Genomic_DNA"/>
</dbReference>
<dbReference type="GO" id="GO:0070124">
    <property type="term" value="P:mitochondrial translational initiation"/>
    <property type="evidence" value="ECO:0007669"/>
    <property type="project" value="TreeGrafter"/>
</dbReference>
<keyword evidence="2" id="KW-0689">Ribosomal protein</keyword>
<dbReference type="Pfam" id="PF01165">
    <property type="entry name" value="Ribosomal_S21"/>
    <property type="match status" value="1"/>
</dbReference>
<dbReference type="PANTHER" id="PTHR41237:SF1">
    <property type="entry name" value="SMALL RIBOSOMAL SUBUNIT PROTEIN BS21M"/>
    <property type="match status" value="1"/>
</dbReference>
<keyword evidence="3" id="KW-0687">Ribonucleoprotein</keyword>
<dbReference type="RefSeq" id="XP_064707992.1">
    <property type="nucleotide sequence ID" value="XM_064856092.1"/>
</dbReference>
<evidence type="ECO:0008006" key="7">
    <source>
        <dbReference type="Google" id="ProtNLM"/>
    </source>
</evidence>
<dbReference type="Proteomes" id="UP001358417">
    <property type="component" value="Unassembled WGS sequence"/>
</dbReference>
<feature type="region of interest" description="Disordered" evidence="4">
    <location>
        <begin position="80"/>
        <end position="131"/>
    </location>
</feature>
<accession>A0AAV9NI33</accession>
<feature type="region of interest" description="Disordered" evidence="4">
    <location>
        <begin position="42"/>
        <end position="67"/>
    </location>
</feature>
<evidence type="ECO:0000313" key="6">
    <source>
        <dbReference type="Proteomes" id="UP001358417"/>
    </source>
</evidence>
<sequence>MEVSQVFQRCTRHAIHRSTRCSIPILSSNTTLKPKPQVTHIRVSQRHASSSSPFTATTQKPKGNDNGRQSLQELLREFKKDLRAGTPANERLDALMGNPRRTSSSSSSLDAFNDTLGGGSPSGLTPPRDSELSLSSFVASLNQEHIDPYADINLRLKPSLGRTVKVMSGDPGRAFQMLERKCTQNNIRADVRNQRFHVRKGMKVKILRMQRWRALFREGFVAECDQIRRMRKQGW</sequence>
<keyword evidence="6" id="KW-1185">Reference proteome</keyword>
<proteinExistence type="inferred from homology"/>
<gene>
    <name evidence="5" type="ORF">LTR84_012573</name>
</gene>
<dbReference type="GO" id="GO:0005763">
    <property type="term" value="C:mitochondrial small ribosomal subunit"/>
    <property type="evidence" value="ECO:0007669"/>
    <property type="project" value="TreeGrafter"/>
</dbReference>
<evidence type="ECO:0000256" key="1">
    <source>
        <dbReference type="ARBA" id="ARBA00006640"/>
    </source>
</evidence>
<organism evidence="5 6">
    <name type="scientific">Exophiala bonariae</name>
    <dbReference type="NCBI Taxonomy" id="1690606"/>
    <lineage>
        <taxon>Eukaryota</taxon>
        <taxon>Fungi</taxon>
        <taxon>Dikarya</taxon>
        <taxon>Ascomycota</taxon>
        <taxon>Pezizomycotina</taxon>
        <taxon>Eurotiomycetes</taxon>
        <taxon>Chaetothyriomycetidae</taxon>
        <taxon>Chaetothyriales</taxon>
        <taxon>Herpotrichiellaceae</taxon>
        <taxon>Exophiala</taxon>
    </lineage>
</organism>
<evidence type="ECO:0000256" key="2">
    <source>
        <dbReference type="ARBA" id="ARBA00022980"/>
    </source>
</evidence>
<evidence type="ECO:0000313" key="5">
    <source>
        <dbReference type="EMBL" id="KAK5056022.1"/>
    </source>
</evidence>
<dbReference type="GeneID" id="89980715"/>
<dbReference type="GO" id="GO:0003735">
    <property type="term" value="F:structural constituent of ribosome"/>
    <property type="evidence" value="ECO:0007669"/>
    <property type="project" value="InterPro"/>
</dbReference>
<feature type="compositionally biased region" description="Polar residues" evidence="4">
    <location>
        <begin position="46"/>
        <end position="67"/>
    </location>
</feature>